<feature type="compositionally biased region" description="Acidic residues" evidence="1">
    <location>
        <begin position="92"/>
        <end position="102"/>
    </location>
</feature>
<evidence type="ECO:0000256" key="1">
    <source>
        <dbReference type="SAM" id="MobiDB-lite"/>
    </source>
</evidence>
<evidence type="ECO:0000313" key="2">
    <source>
        <dbReference type="EMBL" id="CDN87322.1"/>
    </source>
</evidence>
<gene>
    <name evidence="2" type="ORF">BN948_01742</name>
</gene>
<feature type="region of interest" description="Disordered" evidence="1">
    <location>
        <begin position="215"/>
        <end position="260"/>
    </location>
</feature>
<dbReference type="Proteomes" id="UP000028878">
    <property type="component" value="Unassembled WGS sequence"/>
</dbReference>
<organism evidence="2 3">
    <name type="scientific">Hydrogenophaga intermedia</name>
    <dbReference type="NCBI Taxonomy" id="65786"/>
    <lineage>
        <taxon>Bacteria</taxon>
        <taxon>Pseudomonadati</taxon>
        <taxon>Pseudomonadota</taxon>
        <taxon>Betaproteobacteria</taxon>
        <taxon>Burkholderiales</taxon>
        <taxon>Comamonadaceae</taxon>
        <taxon>Hydrogenophaga</taxon>
    </lineage>
</organism>
<dbReference type="AlphaFoldDB" id="A0A1L1PBC6"/>
<feature type="compositionally biased region" description="Basic and acidic residues" evidence="1">
    <location>
        <begin position="80"/>
        <end position="91"/>
    </location>
</feature>
<dbReference type="RefSeq" id="WP_035621184.1">
    <property type="nucleotide sequence ID" value="NZ_CCAE010000010.1"/>
</dbReference>
<accession>A0A1L1PBC6</accession>
<sequence>MKLQTSIKPRLDGTVKVTGQDRQTYTFAPGPDGALECDIEDAATLKLLLRTDNFWPTTPEDNEIAMALLNPPGAGDLDADDGRDPADKTDQDLDLDDDDDGDPNAPPVEGTDNPPKGNGLAPETDPEKRTDKGSVANPLTDADAAADLAGTPRPTADAATLLGSDKFEAVIAIGEKQYQLVDVVALAHAASGLPVDAWNALGEQERDDLIADQIDAMEEADGATGGQPDEANTPPKTAPDKAARHNAAVQKAKKREAAAK</sequence>
<name>A0A1L1PBC6_HYDIT</name>
<protein>
    <submittedName>
        <fullName evidence="2">Uncharacterized protein</fullName>
    </submittedName>
</protein>
<keyword evidence="3" id="KW-1185">Reference proteome</keyword>
<feature type="region of interest" description="Disordered" evidence="1">
    <location>
        <begin position="68"/>
        <end position="138"/>
    </location>
</feature>
<evidence type="ECO:0000313" key="3">
    <source>
        <dbReference type="Proteomes" id="UP000028878"/>
    </source>
</evidence>
<dbReference type="EMBL" id="CCAE010000010">
    <property type="protein sequence ID" value="CDN87322.1"/>
    <property type="molecule type" value="Genomic_DNA"/>
</dbReference>
<proteinExistence type="predicted"/>
<reference evidence="3" key="1">
    <citation type="submission" date="2014-11" db="EMBL/GenBank/DDBJ databases">
        <title>Draft genome sequence of Hydrogenophaga intermedia S1.</title>
        <authorList>
            <person name="Gan H.M."/>
            <person name="Chew T.H."/>
            <person name="Stolz A."/>
        </authorList>
    </citation>
    <scope>NUCLEOTIDE SEQUENCE [LARGE SCALE GENOMIC DNA]</scope>
    <source>
        <strain evidence="3">S1</strain>
    </source>
</reference>